<dbReference type="STRING" id="135208.A0A4Y9ZIB9"/>
<dbReference type="OrthoDB" id="3142434at2759"/>
<dbReference type="Proteomes" id="UP000298061">
    <property type="component" value="Unassembled WGS sequence"/>
</dbReference>
<reference evidence="4 5" key="1">
    <citation type="submission" date="2019-02" db="EMBL/GenBank/DDBJ databases">
        <title>Genome sequencing of the rare red list fungi Hericium alpestre (H. flagellum).</title>
        <authorList>
            <person name="Buettner E."/>
            <person name="Kellner H."/>
        </authorList>
    </citation>
    <scope>NUCLEOTIDE SEQUENCE [LARGE SCALE GENOMIC DNA]</scope>
    <source>
        <strain evidence="4 5">DSM 108284</strain>
    </source>
</reference>
<keyword evidence="5" id="KW-1185">Reference proteome</keyword>
<evidence type="ECO:0000313" key="4">
    <source>
        <dbReference type="EMBL" id="TFY73561.1"/>
    </source>
</evidence>
<keyword evidence="1" id="KW-0853">WD repeat</keyword>
<dbReference type="GO" id="GO:0000028">
    <property type="term" value="P:ribosomal small subunit assembly"/>
    <property type="evidence" value="ECO:0007669"/>
    <property type="project" value="TreeGrafter"/>
</dbReference>
<dbReference type="EMBL" id="SFCI01002740">
    <property type="protein sequence ID" value="TFY73561.1"/>
    <property type="molecule type" value="Genomic_DNA"/>
</dbReference>
<comment type="caution">
    <text evidence="4">The sequence shown here is derived from an EMBL/GenBank/DDBJ whole genome shotgun (WGS) entry which is preliminary data.</text>
</comment>
<sequence>MELTPQAVEAALKEGAFLRALVMAFRLNEKEITQAVYGAVPHRDIKLVVRQLPTMYVPKLLAIAAELLEKGPRLEFGLLWIREALMVHGRWIRERTVELASVLRQVNRALVLYEETVLKLWVLRFSHAHKMLTRRSRRCNENTATLSYIIDQSKRREAETDRMQVE</sequence>
<proteinExistence type="predicted"/>
<evidence type="ECO:0000256" key="1">
    <source>
        <dbReference type="ARBA" id="ARBA00022574"/>
    </source>
</evidence>
<dbReference type="GO" id="GO:0034388">
    <property type="term" value="C:Pwp2p-containing subcomplex of 90S preribosome"/>
    <property type="evidence" value="ECO:0007669"/>
    <property type="project" value="TreeGrafter"/>
</dbReference>
<dbReference type="Pfam" id="PF04003">
    <property type="entry name" value="Utp12"/>
    <property type="match status" value="1"/>
</dbReference>
<dbReference type="PANTHER" id="PTHR19858">
    <property type="entry name" value="WD40 REPEAT PROTEIN"/>
    <property type="match status" value="1"/>
</dbReference>
<evidence type="ECO:0000313" key="5">
    <source>
        <dbReference type="Proteomes" id="UP000298061"/>
    </source>
</evidence>
<evidence type="ECO:0000259" key="3">
    <source>
        <dbReference type="Pfam" id="PF04003"/>
    </source>
</evidence>
<feature type="domain" description="Small-subunit processome Utp12" evidence="3">
    <location>
        <begin position="28"/>
        <end position="111"/>
    </location>
</feature>
<dbReference type="PANTHER" id="PTHR19858:SF0">
    <property type="entry name" value="PERIODIC TRYPTOPHAN PROTEIN 2 HOMOLOG"/>
    <property type="match status" value="1"/>
</dbReference>
<dbReference type="InterPro" id="IPR027145">
    <property type="entry name" value="PWP2"/>
</dbReference>
<name>A0A4Y9ZIB9_9AGAM</name>
<protein>
    <recommendedName>
        <fullName evidence="3">Small-subunit processome Utp12 domain-containing protein</fullName>
    </recommendedName>
</protein>
<dbReference type="GO" id="GO:0032040">
    <property type="term" value="C:small-subunit processome"/>
    <property type="evidence" value="ECO:0007669"/>
    <property type="project" value="TreeGrafter"/>
</dbReference>
<gene>
    <name evidence="4" type="ORF">EWM64_g10452</name>
</gene>
<organism evidence="4 5">
    <name type="scientific">Hericium alpestre</name>
    <dbReference type="NCBI Taxonomy" id="135208"/>
    <lineage>
        <taxon>Eukaryota</taxon>
        <taxon>Fungi</taxon>
        <taxon>Dikarya</taxon>
        <taxon>Basidiomycota</taxon>
        <taxon>Agaricomycotina</taxon>
        <taxon>Agaricomycetes</taxon>
        <taxon>Russulales</taxon>
        <taxon>Hericiaceae</taxon>
        <taxon>Hericium</taxon>
    </lineage>
</organism>
<evidence type="ECO:0000256" key="2">
    <source>
        <dbReference type="ARBA" id="ARBA00022737"/>
    </source>
</evidence>
<accession>A0A4Y9ZIB9</accession>
<dbReference type="AlphaFoldDB" id="A0A4Y9ZIB9"/>
<keyword evidence="2" id="KW-0677">Repeat</keyword>
<dbReference type="InterPro" id="IPR007148">
    <property type="entry name" value="SSU_processome_Utp12"/>
</dbReference>
<dbReference type="GO" id="GO:0000462">
    <property type="term" value="P:maturation of SSU-rRNA from tricistronic rRNA transcript (SSU-rRNA, 5.8S rRNA, LSU-rRNA)"/>
    <property type="evidence" value="ECO:0007669"/>
    <property type="project" value="TreeGrafter"/>
</dbReference>